<gene>
    <name evidence="7" type="ORF">KP78_27470</name>
</gene>
<dbReference type="GO" id="GO:0046872">
    <property type="term" value="F:metal ion binding"/>
    <property type="evidence" value="ECO:0007669"/>
    <property type="project" value="UniProtKB-KW"/>
</dbReference>
<feature type="signal peptide" evidence="5">
    <location>
        <begin position="1"/>
        <end position="19"/>
    </location>
</feature>
<evidence type="ECO:0000256" key="1">
    <source>
        <dbReference type="ARBA" id="ARBA00010996"/>
    </source>
</evidence>
<reference evidence="7 8" key="1">
    <citation type="submission" date="2015-01" db="EMBL/GenBank/DDBJ databases">
        <title>Genome sequencing of Jeotgalibacillus soli.</title>
        <authorList>
            <person name="Goh K.M."/>
            <person name="Chan K.-G."/>
            <person name="Yaakop A.S."/>
            <person name="Ee R."/>
            <person name="Gan H.M."/>
            <person name="Chan C.S."/>
        </authorList>
    </citation>
    <scope>NUCLEOTIDE SEQUENCE [LARGE SCALE GENOMIC DNA]</scope>
    <source>
        <strain evidence="7 8">P9</strain>
    </source>
</reference>
<dbReference type="PANTHER" id="PTHR12151">
    <property type="entry name" value="ELECTRON TRANSPORT PROTIN SCO1/SENC FAMILY MEMBER"/>
    <property type="match status" value="1"/>
</dbReference>
<feature type="binding site" evidence="3">
    <location>
        <position position="69"/>
    </location>
    <ligand>
        <name>Cu cation</name>
        <dbReference type="ChEBI" id="CHEBI:23378"/>
    </ligand>
</feature>
<dbReference type="STRING" id="889306.KP78_27470"/>
<evidence type="ECO:0000259" key="6">
    <source>
        <dbReference type="PROSITE" id="PS51352"/>
    </source>
</evidence>
<keyword evidence="5" id="KW-0732">Signal</keyword>
<dbReference type="InterPro" id="IPR036249">
    <property type="entry name" value="Thioredoxin-like_sf"/>
</dbReference>
<dbReference type="CDD" id="cd02968">
    <property type="entry name" value="SCO"/>
    <property type="match status" value="1"/>
</dbReference>
<organism evidence="7 8">
    <name type="scientific">Jeotgalibacillus soli</name>
    <dbReference type="NCBI Taxonomy" id="889306"/>
    <lineage>
        <taxon>Bacteria</taxon>
        <taxon>Bacillati</taxon>
        <taxon>Bacillota</taxon>
        <taxon>Bacilli</taxon>
        <taxon>Bacillales</taxon>
        <taxon>Caryophanaceae</taxon>
        <taxon>Jeotgalibacillus</taxon>
    </lineage>
</organism>
<evidence type="ECO:0000313" key="8">
    <source>
        <dbReference type="Proteomes" id="UP000031938"/>
    </source>
</evidence>
<dbReference type="SUPFAM" id="SSF52833">
    <property type="entry name" value="Thioredoxin-like"/>
    <property type="match status" value="1"/>
</dbReference>
<feature type="disulfide bond" description="Redox-active" evidence="4">
    <location>
        <begin position="65"/>
        <end position="69"/>
    </location>
</feature>
<keyword evidence="4" id="KW-1015">Disulfide bond</keyword>
<dbReference type="OrthoDB" id="9811998at2"/>
<dbReference type="InterPro" id="IPR013766">
    <property type="entry name" value="Thioredoxin_domain"/>
</dbReference>
<dbReference type="PROSITE" id="PS51352">
    <property type="entry name" value="THIOREDOXIN_2"/>
    <property type="match status" value="1"/>
</dbReference>
<feature type="binding site" evidence="3">
    <location>
        <position position="156"/>
    </location>
    <ligand>
        <name>Cu cation</name>
        <dbReference type="ChEBI" id="CHEBI:23378"/>
    </ligand>
</feature>
<dbReference type="RefSeq" id="WP_041089502.1">
    <property type="nucleotide sequence ID" value="NZ_JXRP01000018.1"/>
</dbReference>
<dbReference type="Gene3D" id="3.40.30.10">
    <property type="entry name" value="Glutaredoxin"/>
    <property type="match status" value="1"/>
</dbReference>
<evidence type="ECO:0000313" key="7">
    <source>
        <dbReference type="EMBL" id="KIL45203.1"/>
    </source>
</evidence>
<dbReference type="PROSITE" id="PS51257">
    <property type="entry name" value="PROKAR_LIPOPROTEIN"/>
    <property type="match status" value="1"/>
</dbReference>
<comment type="similarity">
    <text evidence="1">Belongs to the SCO1/2 family.</text>
</comment>
<dbReference type="Pfam" id="PF02630">
    <property type="entry name" value="SCO1-SenC"/>
    <property type="match status" value="1"/>
</dbReference>
<feature type="binding site" evidence="3">
    <location>
        <position position="65"/>
    </location>
    <ligand>
        <name>Cu cation</name>
        <dbReference type="ChEBI" id="CHEBI:23378"/>
    </ligand>
</feature>
<dbReference type="PANTHER" id="PTHR12151:SF25">
    <property type="entry name" value="LINALOOL DEHYDRATASE_ISOMERASE DOMAIN-CONTAINING PROTEIN"/>
    <property type="match status" value="1"/>
</dbReference>
<protein>
    <submittedName>
        <fullName evidence="7">Photosynthetic protein synthase I</fullName>
    </submittedName>
</protein>
<dbReference type="AlphaFoldDB" id="A0A0C2VMH2"/>
<name>A0A0C2VMH2_9BACL</name>
<feature type="chain" id="PRO_5002157368" evidence="5">
    <location>
        <begin position="20"/>
        <end position="194"/>
    </location>
</feature>
<sequence>MKRSLLLYLLIMTFTIILAACSGGFQGNMDTELNDFSFKDQNNEIIALEDVKGTPLLVNFIFTNCETVCPPMTYNMTQVQAAIEAEGIEDYQILSFSVDPENDSPEALKDFMSIYKINEEKWHFLTGYSLDEIIALAKDSFMAIVADDPSSDQMIHGTSFYLVNKEGRVVNSYDGISNVPTEEIVADLKAVSNE</sequence>
<proteinExistence type="inferred from homology"/>
<keyword evidence="8" id="KW-1185">Reference proteome</keyword>
<evidence type="ECO:0000256" key="3">
    <source>
        <dbReference type="PIRSR" id="PIRSR603782-1"/>
    </source>
</evidence>
<dbReference type="EMBL" id="JXRP01000018">
    <property type="protein sequence ID" value="KIL45203.1"/>
    <property type="molecule type" value="Genomic_DNA"/>
</dbReference>
<evidence type="ECO:0000256" key="2">
    <source>
        <dbReference type="ARBA" id="ARBA00023008"/>
    </source>
</evidence>
<keyword evidence="2 3" id="KW-0186">Copper</keyword>
<dbReference type="InterPro" id="IPR003782">
    <property type="entry name" value="SCO1/SenC"/>
</dbReference>
<feature type="domain" description="Thioredoxin" evidence="6">
    <location>
        <begin position="27"/>
        <end position="193"/>
    </location>
</feature>
<accession>A0A0C2VMH2</accession>
<evidence type="ECO:0000256" key="5">
    <source>
        <dbReference type="SAM" id="SignalP"/>
    </source>
</evidence>
<dbReference type="PATRIC" id="fig|889306.3.peg.2759"/>
<dbReference type="Proteomes" id="UP000031938">
    <property type="component" value="Unassembled WGS sequence"/>
</dbReference>
<comment type="caution">
    <text evidence="7">The sequence shown here is derived from an EMBL/GenBank/DDBJ whole genome shotgun (WGS) entry which is preliminary data.</text>
</comment>
<keyword evidence="3" id="KW-0479">Metal-binding</keyword>
<evidence type="ECO:0000256" key="4">
    <source>
        <dbReference type="PIRSR" id="PIRSR603782-2"/>
    </source>
</evidence>